<dbReference type="KEGG" id="sro:Sros_1844"/>
<dbReference type="Proteomes" id="UP000002029">
    <property type="component" value="Chromosome"/>
</dbReference>
<keyword evidence="2" id="KW-1185">Reference proteome</keyword>
<dbReference type="HOGENOM" id="CLU_2810710_0_0_11"/>
<dbReference type="RefSeq" id="WP_012888577.1">
    <property type="nucleotide sequence ID" value="NC_013595.1"/>
</dbReference>
<reference evidence="1 2" key="1">
    <citation type="journal article" date="2010" name="Stand. Genomic Sci.">
        <title>Complete genome sequence of Streptosporangium roseum type strain (NI 9100).</title>
        <authorList>
            <person name="Nolan M."/>
            <person name="Sikorski J."/>
            <person name="Jando M."/>
            <person name="Lucas S."/>
            <person name="Lapidus A."/>
            <person name="Glavina Del Rio T."/>
            <person name="Chen F."/>
            <person name="Tice H."/>
            <person name="Pitluck S."/>
            <person name="Cheng J.F."/>
            <person name="Chertkov O."/>
            <person name="Sims D."/>
            <person name="Meincke L."/>
            <person name="Brettin T."/>
            <person name="Han C."/>
            <person name="Detter J.C."/>
            <person name="Bruce D."/>
            <person name="Goodwin L."/>
            <person name="Land M."/>
            <person name="Hauser L."/>
            <person name="Chang Y.J."/>
            <person name="Jeffries C.D."/>
            <person name="Ivanova N."/>
            <person name="Mavromatis K."/>
            <person name="Mikhailova N."/>
            <person name="Chen A."/>
            <person name="Palaniappan K."/>
            <person name="Chain P."/>
            <person name="Rohde M."/>
            <person name="Goker M."/>
            <person name="Bristow J."/>
            <person name="Eisen J.A."/>
            <person name="Markowitz V."/>
            <person name="Hugenholtz P."/>
            <person name="Kyrpides N.C."/>
            <person name="Klenk H.P."/>
        </authorList>
    </citation>
    <scope>NUCLEOTIDE SEQUENCE [LARGE SCALE GENOMIC DNA]</scope>
    <source>
        <strain evidence="2">ATCC 12428 / DSM 43021 / JCM 3005 / NI 9100</strain>
    </source>
</reference>
<sequence length="67" mass="7498">MTSEYDRLAAAAQAAFDAGQPQDFQLTGKALRLAKGDQELVEAVRMHFLVMAFNRHLEPPGRFGRLH</sequence>
<protein>
    <submittedName>
        <fullName evidence="1">Uncharacterized protein</fullName>
    </submittedName>
</protein>
<dbReference type="EMBL" id="CP001814">
    <property type="protein sequence ID" value="ACZ84832.1"/>
    <property type="molecule type" value="Genomic_DNA"/>
</dbReference>
<evidence type="ECO:0000313" key="2">
    <source>
        <dbReference type="Proteomes" id="UP000002029"/>
    </source>
</evidence>
<organism evidence="1 2">
    <name type="scientific">Streptosporangium roseum (strain ATCC 12428 / DSM 43021 / JCM 3005 / KCTC 9067 / NCIMB 10171 / NRRL 2505 / NI 9100)</name>
    <dbReference type="NCBI Taxonomy" id="479432"/>
    <lineage>
        <taxon>Bacteria</taxon>
        <taxon>Bacillati</taxon>
        <taxon>Actinomycetota</taxon>
        <taxon>Actinomycetes</taxon>
        <taxon>Streptosporangiales</taxon>
        <taxon>Streptosporangiaceae</taxon>
        <taxon>Streptosporangium</taxon>
    </lineage>
</organism>
<evidence type="ECO:0000313" key="1">
    <source>
        <dbReference type="EMBL" id="ACZ84832.1"/>
    </source>
</evidence>
<dbReference type="STRING" id="479432.Sros_1844"/>
<name>D2AUH0_STRRD</name>
<gene>
    <name evidence="1" type="ordered locus">Sros_1844</name>
</gene>
<dbReference type="AlphaFoldDB" id="D2AUH0"/>
<proteinExistence type="predicted"/>
<accession>D2AUH0</accession>